<feature type="transmembrane region" description="Helical" evidence="4">
    <location>
        <begin position="410"/>
        <end position="431"/>
    </location>
</feature>
<keyword evidence="4" id="KW-1133">Transmembrane helix</keyword>
<feature type="transmembrane region" description="Helical" evidence="4">
    <location>
        <begin position="443"/>
        <end position="466"/>
    </location>
</feature>
<evidence type="ECO:0000256" key="2">
    <source>
        <dbReference type="ARBA" id="ARBA00023136"/>
    </source>
</evidence>
<keyword evidence="4" id="KW-0812">Transmembrane</keyword>
<keyword evidence="2 4" id="KW-0472">Membrane</keyword>
<evidence type="ECO:0000256" key="1">
    <source>
        <dbReference type="ARBA" id="ARBA00004167"/>
    </source>
</evidence>
<dbReference type="Proteomes" id="UP000694941">
    <property type="component" value="Unplaced"/>
</dbReference>
<dbReference type="SMART" id="SM00408">
    <property type="entry name" value="IGc2"/>
    <property type="match status" value="1"/>
</dbReference>
<dbReference type="InterPro" id="IPR013783">
    <property type="entry name" value="Ig-like_fold"/>
</dbReference>
<accession>A0ABM1T8A7</accession>
<feature type="transmembrane region" description="Helical" evidence="4">
    <location>
        <begin position="383"/>
        <end position="403"/>
    </location>
</feature>
<feature type="domain" description="Ig-like" evidence="5">
    <location>
        <begin position="152"/>
        <end position="212"/>
    </location>
</feature>
<keyword evidence="3" id="KW-1015">Disulfide bond</keyword>
<proteinExistence type="predicted"/>
<dbReference type="InterPro" id="IPR007110">
    <property type="entry name" value="Ig-like_dom"/>
</dbReference>
<feature type="transmembrane region" description="Helical" evidence="4">
    <location>
        <begin position="357"/>
        <end position="377"/>
    </location>
</feature>
<evidence type="ECO:0000313" key="6">
    <source>
        <dbReference type="Proteomes" id="UP000694941"/>
    </source>
</evidence>
<dbReference type="Pfam" id="PF08205">
    <property type="entry name" value="C2-set_2"/>
    <property type="match status" value="1"/>
</dbReference>
<dbReference type="PANTHER" id="PTHR21261:SF15">
    <property type="entry name" value="BEATEN PATH IIIA, ISOFORM D-RELATED"/>
    <property type="match status" value="1"/>
</dbReference>
<gene>
    <name evidence="7" type="primary">LOC106468103</name>
</gene>
<dbReference type="CDD" id="cd00096">
    <property type="entry name" value="Ig"/>
    <property type="match status" value="1"/>
</dbReference>
<keyword evidence="6" id="KW-1185">Reference proteome</keyword>
<dbReference type="RefSeq" id="XP_022252113.1">
    <property type="nucleotide sequence ID" value="XM_022396405.1"/>
</dbReference>
<evidence type="ECO:0000256" key="3">
    <source>
        <dbReference type="ARBA" id="ARBA00023157"/>
    </source>
</evidence>
<feature type="non-terminal residue" evidence="7">
    <location>
        <position position="480"/>
    </location>
</feature>
<dbReference type="SMART" id="SM00409">
    <property type="entry name" value="IG"/>
    <property type="match status" value="1"/>
</dbReference>
<reference evidence="7" key="1">
    <citation type="submission" date="2025-08" db="UniProtKB">
        <authorList>
            <consortium name="RefSeq"/>
        </authorList>
    </citation>
    <scope>IDENTIFICATION</scope>
    <source>
        <tissue evidence="7">Muscle</tissue>
    </source>
</reference>
<dbReference type="InterPro" id="IPR003598">
    <property type="entry name" value="Ig_sub2"/>
</dbReference>
<organism evidence="6 7">
    <name type="scientific">Limulus polyphemus</name>
    <name type="common">Atlantic horseshoe crab</name>
    <dbReference type="NCBI Taxonomy" id="6850"/>
    <lineage>
        <taxon>Eukaryota</taxon>
        <taxon>Metazoa</taxon>
        <taxon>Ecdysozoa</taxon>
        <taxon>Arthropoda</taxon>
        <taxon>Chelicerata</taxon>
        <taxon>Merostomata</taxon>
        <taxon>Xiphosura</taxon>
        <taxon>Limulidae</taxon>
        <taxon>Limulus</taxon>
    </lineage>
</organism>
<name>A0ABM1T8A7_LIMPO</name>
<comment type="subcellular location">
    <subcellularLocation>
        <location evidence="1">Membrane</location>
        <topology evidence="1">Single-pass membrane protein</topology>
    </subcellularLocation>
</comment>
<feature type="domain" description="Ig-like" evidence="5">
    <location>
        <begin position="35"/>
        <end position="137"/>
    </location>
</feature>
<dbReference type="Gene3D" id="2.60.40.10">
    <property type="entry name" value="Immunoglobulins"/>
    <property type="match status" value="2"/>
</dbReference>
<sequence length="480" mass="51316">MDFRRWFNFQQQNTSSLDFLLFIFVLMRAISLTTPLRLVMLDVPSPTVVGQEVELTCSFDLNGDTLYSVKWYKDDVEFYRFVPNDWPPGQFLPLSGVRVDLSKSKEQSVYIRNVALETAGVYKCEVSTEAPVFDTVSAKKEMKVYVLPTEGPKITGRHMKYRIGDTATVKCTSAKSKPAATLSWYINDKPVGPEYETVYSTILHDDGLEVSCLSLRFLIRHDHFTNGNMRLKCEASIPRVRYTMSDETLVFSELQHVSSNRYQTITNNSSKDVVAVIVSSGLVPVRVSGGVIAVMVSNDVVAVIVSSGVVLVIDNSGLVLVVVISGVILVIVITGVILVIVISGVILVIVSSGLVPVIFSSGLVAVIVSSGMVPVIVSSSLVPVIVSSGLVPVIVSSGVVAVIDSSGVVLVIDSSGLVAVIVSSGMVPVIVSSSLVPVIVSSGLVPVIVSSGVVAVIDSSGVVLVIDSSGEHLNRGNTCY</sequence>
<dbReference type="InterPro" id="IPR013162">
    <property type="entry name" value="CD80_C2-set"/>
</dbReference>
<protein>
    <submittedName>
        <fullName evidence="7">Uncharacterized protein LOC106468103</fullName>
    </submittedName>
</protein>
<dbReference type="GeneID" id="106468103"/>
<dbReference type="InterPro" id="IPR003599">
    <property type="entry name" value="Ig_sub"/>
</dbReference>
<feature type="transmembrane region" description="Helical" evidence="4">
    <location>
        <begin position="291"/>
        <end position="313"/>
    </location>
</feature>
<evidence type="ECO:0000313" key="7">
    <source>
        <dbReference type="RefSeq" id="XP_022252113.1"/>
    </source>
</evidence>
<dbReference type="PANTHER" id="PTHR21261">
    <property type="entry name" value="BEAT PROTEIN"/>
    <property type="match status" value="1"/>
</dbReference>
<dbReference type="SUPFAM" id="SSF48726">
    <property type="entry name" value="Immunoglobulin"/>
    <property type="match status" value="2"/>
</dbReference>
<evidence type="ECO:0000256" key="4">
    <source>
        <dbReference type="SAM" id="Phobius"/>
    </source>
</evidence>
<feature type="transmembrane region" description="Helical" evidence="4">
    <location>
        <begin position="319"/>
        <end position="350"/>
    </location>
</feature>
<evidence type="ECO:0000259" key="5">
    <source>
        <dbReference type="PROSITE" id="PS50835"/>
    </source>
</evidence>
<dbReference type="InterPro" id="IPR036179">
    <property type="entry name" value="Ig-like_dom_sf"/>
</dbReference>
<dbReference type="PROSITE" id="PS50835">
    <property type="entry name" value="IG_LIKE"/>
    <property type="match status" value="2"/>
</dbReference>
<dbReference type="Pfam" id="PF13895">
    <property type="entry name" value="Ig_2"/>
    <property type="match status" value="1"/>
</dbReference>